<name>A0A3F2RGM1_9STRA</name>
<dbReference type="PANTHER" id="PTHR21356:SF1">
    <property type="entry name" value="ARMADILLO REPEAT-CONTAINING PROTEIN 2"/>
    <property type="match status" value="1"/>
</dbReference>
<dbReference type="InterPro" id="IPR038905">
    <property type="entry name" value="ARMC2"/>
</dbReference>
<dbReference type="PANTHER" id="PTHR21356">
    <property type="entry name" value="ARMADILLO REPEAT CONTAINING 2"/>
    <property type="match status" value="1"/>
</dbReference>
<dbReference type="AlphaFoldDB" id="A0A3F2RGM1"/>
<dbReference type="Proteomes" id="UP000277300">
    <property type="component" value="Unassembled WGS sequence"/>
</dbReference>
<dbReference type="InterPro" id="IPR011989">
    <property type="entry name" value="ARM-like"/>
</dbReference>
<protein>
    <submittedName>
        <fullName evidence="2">Uncharacterized protein</fullName>
    </submittedName>
</protein>
<gene>
    <name evidence="2" type="ORF">BBP00_00008160</name>
</gene>
<reference evidence="2 3" key="1">
    <citation type="submission" date="2018-07" db="EMBL/GenBank/DDBJ databases">
        <title>Genome sequencing of oomycete isolates from Chile give support for New Zealand origin for Phytophthora kernoviae and make available the first Nothophytophthora sp. genome.</title>
        <authorList>
            <person name="Studholme D.J."/>
            <person name="Sanfuentes E."/>
            <person name="Panda P."/>
            <person name="Hill R."/>
            <person name="Sambles C."/>
            <person name="Grant M."/>
            <person name="Williams N.M."/>
            <person name="Mcdougal R.L."/>
        </authorList>
    </citation>
    <scope>NUCLEOTIDE SEQUENCE [LARGE SCALE GENOMIC DNA]</scope>
    <source>
        <strain evidence="2">Chile6</strain>
    </source>
</reference>
<comment type="caution">
    <text evidence="2">The sequence shown here is derived from an EMBL/GenBank/DDBJ whole genome shotgun (WGS) entry which is preliminary data.</text>
</comment>
<proteinExistence type="predicted"/>
<evidence type="ECO:0000313" key="2">
    <source>
        <dbReference type="EMBL" id="RLN56138.1"/>
    </source>
</evidence>
<dbReference type="Gene3D" id="1.25.10.10">
    <property type="entry name" value="Leucine-rich Repeat Variant"/>
    <property type="match status" value="1"/>
</dbReference>
<feature type="compositionally biased region" description="Polar residues" evidence="1">
    <location>
        <begin position="47"/>
        <end position="59"/>
    </location>
</feature>
<evidence type="ECO:0000313" key="3">
    <source>
        <dbReference type="Proteomes" id="UP000277300"/>
    </source>
</evidence>
<feature type="region of interest" description="Disordered" evidence="1">
    <location>
        <begin position="47"/>
        <end position="81"/>
    </location>
</feature>
<dbReference type="GO" id="GO:0044782">
    <property type="term" value="P:cilium organization"/>
    <property type="evidence" value="ECO:0007669"/>
    <property type="project" value="TreeGrafter"/>
</dbReference>
<sequence length="446" mass="49847">MPACCLAQDSANASSPTVHPSIFREKFSILLRTYLLLLHKQARASLKNPSRPFTPQSSARPLFHGDDYRPGSRPSSSYTVAEQKEVDELEQSYSEIKRCVNETIAQIASTDVAAGVERLRELVDSFAGLSSFFQGGGKYTLEDTAASKLRLKLFDLLSNVLLEKWSSRAACVLELAPALLNFYCAISTGNGSDKANSLVVKLGKTLFVLSKNSSNDECFCHVRYIEAVLRAIAETSIQASVRLEDGGKGLKDDEKSVIALVHSPDREVFPMKMLIYAAGTLKNISNAEDKMTRLLATNRAIAILSETMLWRADNAGKNKEIAQFLIQTTGILRNLSIAKTYHKQFLEARIPLRLCSMIPAFLPHQELMVNISRILSKLTLHELPRAQINTCSTNMQHLMALVDHRQNPWLSLGDQQNSEMRFQDLLFIRVFFVLGNLTIFGRTRYI</sequence>
<dbReference type="OrthoDB" id="247006at2759"/>
<dbReference type="EMBL" id="MBDO02000385">
    <property type="protein sequence ID" value="RLN56138.1"/>
    <property type="molecule type" value="Genomic_DNA"/>
</dbReference>
<accession>A0A3F2RGM1</accession>
<evidence type="ECO:0000256" key="1">
    <source>
        <dbReference type="SAM" id="MobiDB-lite"/>
    </source>
</evidence>
<organism evidence="2 3">
    <name type="scientific">Phytophthora kernoviae</name>
    <dbReference type="NCBI Taxonomy" id="325452"/>
    <lineage>
        <taxon>Eukaryota</taxon>
        <taxon>Sar</taxon>
        <taxon>Stramenopiles</taxon>
        <taxon>Oomycota</taxon>
        <taxon>Peronosporomycetes</taxon>
        <taxon>Peronosporales</taxon>
        <taxon>Peronosporaceae</taxon>
        <taxon>Phytophthora</taxon>
    </lineage>
</organism>